<dbReference type="eggNOG" id="COG1649">
    <property type="taxonomic scope" value="Bacteria"/>
</dbReference>
<dbReference type="PANTHER" id="PTHR24099">
    <property type="entry name" value="E3 UBIQUITIN-PROTEIN LIGASE TRIM36-RELATED"/>
    <property type="match status" value="1"/>
</dbReference>
<evidence type="ECO:0000313" key="2">
    <source>
        <dbReference type="EMBL" id="APF17630.1"/>
    </source>
</evidence>
<dbReference type="EMBL" id="CM001402">
    <property type="protein sequence ID" value="EHO41713.1"/>
    <property type="molecule type" value="Genomic_DNA"/>
</dbReference>
<dbReference type="CDD" id="cd00063">
    <property type="entry name" value="FN3"/>
    <property type="match status" value="2"/>
</dbReference>
<dbReference type="Proteomes" id="UP000004671">
    <property type="component" value="Chromosome"/>
</dbReference>
<dbReference type="KEGG" id="caby:Cabys_879"/>
<dbReference type="SMART" id="SM00060">
    <property type="entry name" value="FN3"/>
    <property type="match status" value="2"/>
</dbReference>
<accession>H1XVF5</accession>
<dbReference type="Gene3D" id="2.60.40.10">
    <property type="entry name" value="Immunoglobulins"/>
    <property type="match status" value="2"/>
</dbReference>
<evidence type="ECO:0000313" key="5">
    <source>
        <dbReference type="Proteomes" id="UP000183868"/>
    </source>
</evidence>
<dbReference type="PANTHER" id="PTHR24099:SF11">
    <property type="entry name" value="FIBRONECTIN TYPE III DOMAIN-CONTAINING 3BA-RELATED"/>
    <property type="match status" value="1"/>
</dbReference>
<reference evidence="3 4" key="1">
    <citation type="submission" date="2011-09" db="EMBL/GenBank/DDBJ databases">
        <title>The permanent draft genome of Caldithrix abyssi DSM 13497.</title>
        <authorList>
            <consortium name="US DOE Joint Genome Institute (JGI-PGF)"/>
            <person name="Lucas S."/>
            <person name="Han J."/>
            <person name="Lapidus A."/>
            <person name="Bruce D."/>
            <person name="Goodwin L."/>
            <person name="Pitluck S."/>
            <person name="Peters L."/>
            <person name="Kyrpides N."/>
            <person name="Mavromatis K."/>
            <person name="Ivanova N."/>
            <person name="Mikhailova N."/>
            <person name="Chertkov O."/>
            <person name="Detter J.C."/>
            <person name="Tapia R."/>
            <person name="Han C."/>
            <person name="Land M."/>
            <person name="Hauser L."/>
            <person name="Markowitz V."/>
            <person name="Cheng J.-F."/>
            <person name="Hugenholtz P."/>
            <person name="Woyke T."/>
            <person name="Wu D."/>
            <person name="Spring S."/>
            <person name="Brambilla E."/>
            <person name="Klenk H.-P."/>
            <person name="Eisen J.A."/>
        </authorList>
    </citation>
    <scope>NUCLEOTIDE SEQUENCE [LARGE SCALE GENOMIC DNA]</scope>
    <source>
        <strain evidence="3 4">DSM 13497</strain>
    </source>
</reference>
<name>H1XVF5_CALAY</name>
<proteinExistence type="predicted"/>
<organism evidence="3 4">
    <name type="scientific">Caldithrix abyssi DSM 13497</name>
    <dbReference type="NCBI Taxonomy" id="880073"/>
    <lineage>
        <taxon>Bacteria</taxon>
        <taxon>Pseudomonadati</taxon>
        <taxon>Calditrichota</taxon>
        <taxon>Calditrichia</taxon>
        <taxon>Calditrichales</taxon>
        <taxon>Calditrichaceae</taxon>
        <taxon>Caldithrix</taxon>
    </lineage>
</organism>
<dbReference type="EMBL" id="CP018099">
    <property type="protein sequence ID" value="APF17630.1"/>
    <property type="molecule type" value="Genomic_DNA"/>
</dbReference>
<dbReference type="RefSeq" id="WP_006928888.1">
    <property type="nucleotide sequence ID" value="NZ_CM001402.1"/>
</dbReference>
<evidence type="ECO:0000313" key="4">
    <source>
        <dbReference type="Proteomes" id="UP000004671"/>
    </source>
</evidence>
<dbReference type="Gene3D" id="2.60.40.4070">
    <property type="match status" value="1"/>
</dbReference>
<dbReference type="STRING" id="880073.Cabys_879"/>
<dbReference type="HOGENOM" id="CLU_255917_0_0_0"/>
<dbReference type="InterPro" id="IPR026444">
    <property type="entry name" value="Secre_tail"/>
</dbReference>
<dbReference type="InterPro" id="IPR029062">
    <property type="entry name" value="Class_I_gatase-like"/>
</dbReference>
<dbReference type="SUPFAM" id="SSF49265">
    <property type="entry name" value="Fibronectin type III"/>
    <property type="match status" value="1"/>
</dbReference>
<reference evidence="2 5" key="2">
    <citation type="submission" date="2016-11" db="EMBL/GenBank/DDBJ databases">
        <title>Genomic analysis of Caldithrix abyssi and proposal of a novel bacterial phylum Caldithrichaeota.</title>
        <authorList>
            <person name="Kublanov I."/>
            <person name="Sigalova O."/>
            <person name="Gavrilov S."/>
            <person name="Lebedinsky A."/>
            <person name="Ivanova N."/>
            <person name="Daum C."/>
            <person name="Reddy T."/>
            <person name="Klenk H.P."/>
            <person name="Goker M."/>
            <person name="Reva O."/>
            <person name="Miroshnichenko M."/>
            <person name="Kyprides N."/>
            <person name="Woyke T."/>
            <person name="Gelfand M."/>
        </authorList>
    </citation>
    <scope>NUCLEOTIDE SEQUENCE [LARGE SCALE GENOMIC DNA]</scope>
    <source>
        <strain evidence="2 5">LF13</strain>
    </source>
</reference>
<dbReference type="InterPro" id="IPR050617">
    <property type="entry name" value="E3_ligase_FN3/SPRY"/>
</dbReference>
<keyword evidence="4" id="KW-1185">Reference proteome</keyword>
<dbReference type="PaxDb" id="880073-Calab_2102"/>
<dbReference type="OrthoDB" id="9803616at2"/>
<sequence length="1376" mass="155538" precursor="true">MKKSVLFLGITLILLIRVHAQNSGLFPHATWLQDVHWAGTIYAGIGAPVMIDVQAHAGEHGELTFYLKNDAEKAKPLIDEIHAQGQKYWLNLDASRLEGITGQEIVNDGQGITDTLFGAHVSLEGYVSDIKKSINRPAWRNYVIACIKRAIEAGADGSQHDGAWPPFDSFDEDDLEAFKQYVIDNGINAYDWDYNNETFAEYLLRKGKTDDNVFDNENDPVEVQELVDDWKSFKAVHTLESWQMVRDSCQAFAQSLGQNYTLAINAASDFGTRNGHVYLAGDYYIGEFFGWGNYYPLTGSVTARAKMAEAFGKRFICWSSPTLEDIDDGDPNTGYGIEIESEAEKILAAQLYASGGLPQLKYPANRTYPVFYLAQNNSDLLNSVFPFGETAVLMSQAQMIQDNRGLQGLVVVLQDINRSLEIKWLKSNLLYLQDDFSINDIQGYKVVFLPEVFYLTDNQKNVLLDYMDAGGTIVAVRGNVEYCGQYNEHGDENTVPAWTSIADQSNSGIFAYGNGRYINIAHNINEPNGYPPYLYGLAYLNYKADPDMDYLAAAIRDTIQKWMDEAIPIREVYSASPLSYVRFFRYQDSTQHHYLYQVLSDSVNLDTRKPVPVEAFTVELAVSANSYGRLFKTTWYSIDNPEGVEIGNDLVVDQNTGRVSVTIPAFFRWGFVHLDGSESVAQTLKIGNLAINGSMEFRRLKSKSDVTGTWEVLSGTPDQFEVEVWTNIRNVGAPVISNQTTGKAVESSALKKEEFDKKYLEGAIRLLTAQISAANTEYAIDGSALHDSVVYLYRVRAIQNTDTSAWIHRFFYRNAPPGAPHESQIFTAIQNLWYYTDNGSSPPDTSYHPIIAFNKAPNYGGDYELDSLMYGFYVYTDSLGSKQGDTLSTLYLIGKQFKHKLAWNQSMPDARGDIQDTVEFSLEPYENFGIYFRAIASDGIDSSAFSPWFWFYLDNHNDPPNPFHLIEPTDYSNLETEVPFKWTNNGDPDPFNKENLTISRVEILFDSLPTFSSPGLKVYTMDRSGDEFENDTIVVNLPSNFFNAEGLNAYPIVYWKARMYDYDWHSADGSNRLFKDSEETFTFFISGSSQNLTTPQLKSPVNHAQFLPLFVKLEWQPVNGAEFYILQVAKDAYFNTKIVDDPNVKKTDFMVGKLEAKTTYFWRVKARNTSGQSNWSPVWQFTTLAPPDPVVLIFPGNNTTVLTDTVHFSWFSAKPFVERYGFEYSTDQAFSNPFVDTTVVDTVYSLTGFSSGQTYYWRVRAFNQAGWGNYSAVRTFKVDLTAIEQNIIPEAYELSQNFPNPFNPSTHIAFSLPERASVKIELFNAKGQKVKTIYEGEKAAGEYQIEVELSGLPSGVYFYKMSSKRYTRSRKMILLK</sequence>
<dbReference type="Pfam" id="PF18962">
    <property type="entry name" value="Por_Secre_tail"/>
    <property type="match status" value="1"/>
</dbReference>
<dbReference type="PROSITE" id="PS50853">
    <property type="entry name" value="FN3"/>
    <property type="match status" value="1"/>
</dbReference>
<dbReference type="InterPro" id="IPR036116">
    <property type="entry name" value="FN3_sf"/>
</dbReference>
<dbReference type="InterPro" id="IPR003961">
    <property type="entry name" value="FN3_dom"/>
</dbReference>
<dbReference type="CDD" id="cd03143">
    <property type="entry name" value="A4_beta-galactosidase_middle_domain"/>
    <property type="match status" value="1"/>
</dbReference>
<dbReference type="Gene3D" id="3.40.50.880">
    <property type="match status" value="1"/>
</dbReference>
<gene>
    <name evidence="2" type="ORF">Cabys_879</name>
    <name evidence="3" type="ORF">Calab_2102</name>
</gene>
<dbReference type="NCBIfam" id="TIGR04183">
    <property type="entry name" value="Por_Secre_tail"/>
    <property type="match status" value="1"/>
</dbReference>
<evidence type="ECO:0000259" key="1">
    <source>
        <dbReference type="PROSITE" id="PS50853"/>
    </source>
</evidence>
<protein>
    <submittedName>
        <fullName evidence="2">Por secretion system C-terminal sorting domain-containing protein</fullName>
    </submittedName>
</protein>
<evidence type="ECO:0000313" key="3">
    <source>
        <dbReference type="EMBL" id="EHO41713.1"/>
    </source>
</evidence>
<dbReference type="Proteomes" id="UP000183868">
    <property type="component" value="Chromosome"/>
</dbReference>
<dbReference type="InterPro" id="IPR013783">
    <property type="entry name" value="Ig-like_fold"/>
</dbReference>
<feature type="domain" description="Fibronectin type-III" evidence="1">
    <location>
        <begin position="1186"/>
        <end position="1281"/>
    </location>
</feature>